<evidence type="ECO:0000256" key="1">
    <source>
        <dbReference type="ARBA" id="ARBA00022475"/>
    </source>
</evidence>
<dbReference type="GO" id="GO:0044781">
    <property type="term" value="P:bacterial-type flagellum organization"/>
    <property type="evidence" value="ECO:0007669"/>
    <property type="project" value="UniProtKB-UniRule"/>
</dbReference>
<dbReference type="PANTHER" id="PTHR38766:SF1">
    <property type="entry name" value="FLAGELLAR PROTEIN FLIO"/>
    <property type="match status" value="1"/>
</dbReference>
<protein>
    <recommendedName>
        <fullName evidence="7">Flagellar protein</fullName>
    </recommendedName>
</protein>
<dbReference type="InterPro" id="IPR022781">
    <property type="entry name" value="Flagellar_biosynth_FliO"/>
</dbReference>
<evidence type="ECO:0000313" key="8">
    <source>
        <dbReference type="EMBL" id="RUO31288.1"/>
    </source>
</evidence>
<dbReference type="GO" id="GO:0009425">
    <property type="term" value="C:bacterial-type flagellum basal body"/>
    <property type="evidence" value="ECO:0007669"/>
    <property type="project" value="UniProtKB-SubCell"/>
</dbReference>
<evidence type="ECO:0000256" key="7">
    <source>
        <dbReference type="RuleBase" id="RU362064"/>
    </source>
</evidence>
<comment type="similarity">
    <text evidence="6 7">Belongs to the FliO/MopB family.</text>
</comment>
<dbReference type="NCBIfam" id="TIGR03500">
    <property type="entry name" value="FliO_TIGR"/>
    <property type="match status" value="1"/>
</dbReference>
<dbReference type="RefSeq" id="WP_126799656.1">
    <property type="nucleotide sequence ID" value="NZ_PIPO01000005.1"/>
</dbReference>
<gene>
    <name evidence="8" type="primary">fliO</name>
    <name evidence="8" type="ORF">CWE14_12440</name>
</gene>
<feature type="transmembrane region" description="Helical" evidence="7">
    <location>
        <begin position="12"/>
        <end position="33"/>
    </location>
</feature>
<dbReference type="EMBL" id="PIPO01000005">
    <property type="protein sequence ID" value="RUO31288.1"/>
    <property type="molecule type" value="Genomic_DNA"/>
</dbReference>
<dbReference type="GO" id="GO:0005886">
    <property type="term" value="C:plasma membrane"/>
    <property type="evidence" value="ECO:0007669"/>
    <property type="project" value="UniProtKB-SubCell"/>
</dbReference>
<keyword evidence="9" id="KW-1185">Reference proteome</keyword>
<evidence type="ECO:0000256" key="5">
    <source>
        <dbReference type="ARBA" id="ARBA00023143"/>
    </source>
</evidence>
<keyword evidence="3 7" id="KW-1133">Transmembrane helix</keyword>
<comment type="caution">
    <text evidence="8">The sequence shown here is derived from an EMBL/GenBank/DDBJ whole genome shotgun (WGS) entry which is preliminary data.</text>
</comment>
<reference evidence="8 9" key="1">
    <citation type="journal article" date="2011" name="Front. Microbiol.">
        <title>Genomic signatures of strain selection and enhancement in Bacillus atrophaeus var. globigii, a historical biowarfare simulant.</title>
        <authorList>
            <person name="Gibbons H.S."/>
            <person name="Broomall S.M."/>
            <person name="McNew L.A."/>
            <person name="Daligault H."/>
            <person name="Chapman C."/>
            <person name="Bruce D."/>
            <person name="Karavis M."/>
            <person name="Krepps M."/>
            <person name="McGregor P.A."/>
            <person name="Hong C."/>
            <person name="Park K.H."/>
            <person name="Akmal A."/>
            <person name="Feldman A."/>
            <person name="Lin J.S."/>
            <person name="Chang W.E."/>
            <person name="Higgs B.W."/>
            <person name="Demirev P."/>
            <person name="Lindquist J."/>
            <person name="Liem A."/>
            <person name="Fochler E."/>
            <person name="Read T.D."/>
            <person name="Tapia R."/>
            <person name="Johnson S."/>
            <person name="Bishop-Lilly K.A."/>
            <person name="Detter C."/>
            <person name="Han C."/>
            <person name="Sozhamannan S."/>
            <person name="Rosenzweig C.N."/>
            <person name="Skowronski E.W."/>
        </authorList>
    </citation>
    <scope>NUCLEOTIDE SEQUENCE [LARGE SCALE GENOMIC DNA]</scope>
    <source>
        <strain evidence="8 9">Y4G10-17</strain>
    </source>
</reference>
<keyword evidence="1 7" id="KW-1003">Cell membrane</keyword>
<evidence type="ECO:0000256" key="3">
    <source>
        <dbReference type="ARBA" id="ARBA00022989"/>
    </source>
</evidence>
<sequence>MNQSGTLTMADAGATLLMLLVVLAVIVGLAALVRKMNMRMPGRNGPVTVLSSVSIGPKERLVIVAVGDQKLLLGVTTQQIQLLQTLPDDFKVKDTQQTASSSFAEQVLSALKRDR</sequence>
<dbReference type="InterPro" id="IPR052205">
    <property type="entry name" value="FliO/MopB"/>
</dbReference>
<keyword evidence="2 7" id="KW-0812">Transmembrane</keyword>
<keyword evidence="8" id="KW-0969">Cilium</keyword>
<dbReference type="Proteomes" id="UP000287823">
    <property type="component" value="Unassembled WGS sequence"/>
</dbReference>
<dbReference type="Pfam" id="PF04347">
    <property type="entry name" value="FliO"/>
    <property type="match status" value="1"/>
</dbReference>
<keyword evidence="4 7" id="KW-0472">Membrane</keyword>
<evidence type="ECO:0000256" key="2">
    <source>
        <dbReference type="ARBA" id="ARBA00022692"/>
    </source>
</evidence>
<keyword evidence="5 7" id="KW-0975">Bacterial flagellum</keyword>
<dbReference type="AlphaFoldDB" id="A0A432WEQ1"/>
<evidence type="ECO:0000256" key="6">
    <source>
        <dbReference type="ARBA" id="ARBA00037937"/>
    </source>
</evidence>
<comment type="subcellular location">
    <subcellularLocation>
        <location evidence="7">Cell membrane</location>
    </subcellularLocation>
    <subcellularLocation>
        <location evidence="7">Bacterial flagellum basal body</location>
    </subcellularLocation>
</comment>
<organism evidence="8 9">
    <name type="scientific">Aliidiomarina soli</name>
    <dbReference type="NCBI Taxonomy" id="1928574"/>
    <lineage>
        <taxon>Bacteria</taxon>
        <taxon>Pseudomonadati</taxon>
        <taxon>Pseudomonadota</taxon>
        <taxon>Gammaproteobacteria</taxon>
        <taxon>Alteromonadales</taxon>
        <taxon>Idiomarinaceae</taxon>
        <taxon>Aliidiomarina</taxon>
    </lineage>
</organism>
<accession>A0A432WEQ1</accession>
<evidence type="ECO:0000256" key="4">
    <source>
        <dbReference type="ARBA" id="ARBA00023136"/>
    </source>
</evidence>
<dbReference type="PANTHER" id="PTHR38766">
    <property type="entry name" value="FLAGELLAR PROTEIN FLIO"/>
    <property type="match status" value="1"/>
</dbReference>
<proteinExistence type="inferred from homology"/>
<name>A0A432WEQ1_9GAMM</name>
<keyword evidence="8" id="KW-0966">Cell projection</keyword>
<evidence type="ECO:0000313" key="9">
    <source>
        <dbReference type="Proteomes" id="UP000287823"/>
    </source>
</evidence>
<keyword evidence="8" id="KW-0282">Flagellum</keyword>